<evidence type="ECO:0000313" key="1">
    <source>
        <dbReference type="EMBL" id="CAA9233551.1"/>
    </source>
</evidence>
<protein>
    <recommendedName>
        <fullName evidence="2">PASTA domain-containing protein</fullName>
    </recommendedName>
</protein>
<evidence type="ECO:0008006" key="2">
    <source>
        <dbReference type="Google" id="ProtNLM"/>
    </source>
</evidence>
<accession>A0A6J4HTN8</accession>
<dbReference type="EMBL" id="CADCTH010000153">
    <property type="protein sequence ID" value="CAA9233551.1"/>
    <property type="molecule type" value="Genomic_DNA"/>
</dbReference>
<dbReference type="AlphaFoldDB" id="A0A6J4HTN8"/>
<sequence>MTVNPVDYVGRSASVAQAALQQAGLEAEIGTVLGGEPSDPSRCRVLYLSPTGEVPRGETVSVTCQEF</sequence>
<organism evidence="1">
    <name type="scientific">uncultured Actinomycetospora sp</name>
    <dbReference type="NCBI Taxonomy" id="1135996"/>
    <lineage>
        <taxon>Bacteria</taxon>
        <taxon>Bacillati</taxon>
        <taxon>Actinomycetota</taxon>
        <taxon>Actinomycetes</taxon>
        <taxon>Pseudonocardiales</taxon>
        <taxon>Pseudonocardiaceae</taxon>
        <taxon>Actinomycetospora</taxon>
        <taxon>environmental samples</taxon>
    </lineage>
</organism>
<gene>
    <name evidence="1" type="ORF">AVDCRST_MAG54-1139</name>
</gene>
<name>A0A6J4HTN8_9PSEU</name>
<reference evidence="1" key="1">
    <citation type="submission" date="2020-02" db="EMBL/GenBank/DDBJ databases">
        <authorList>
            <person name="Meier V. D."/>
        </authorList>
    </citation>
    <scope>NUCLEOTIDE SEQUENCE</scope>
    <source>
        <strain evidence="1">AVDCRST_MAG54</strain>
    </source>
</reference>
<proteinExistence type="predicted"/>
<dbReference type="Gene3D" id="3.30.10.20">
    <property type="match status" value="1"/>
</dbReference>